<feature type="region of interest" description="Disordered" evidence="1">
    <location>
        <begin position="188"/>
        <end position="213"/>
    </location>
</feature>
<evidence type="ECO:0000256" key="1">
    <source>
        <dbReference type="SAM" id="MobiDB-lite"/>
    </source>
</evidence>
<dbReference type="EMBL" id="VOFY01000012">
    <property type="protein sequence ID" value="KAA8587862.1"/>
    <property type="molecule type" value="Genomic_DNA"/>
</dbReference>
<comment type="caution">
    <text evidence="2">The sequence shown here is derived from an EMBL/GenBank/DDBJ whole genome shotgun (WGS) entry which is preliminary data.</text>
</comment>
<accession>A0A5J5CZQ2</accession>
<dbReference type="Proteomes" id="UP000327493">
    <property type="component" value="Chromosome 12"/>
</dbReference>
<evidence type="ECO:0000313" key="3">
    <source>
        <dbReference type="Proteomes" id="UP000327493"/>
    </source>
</evidence>
<sequence>MIHSKPEGDEGLVMAAEAPQNMILCVIEADRVRRLKLSSRPASVDALIDEQQLELDCDFSLKYEDPDFDGQLTCLVDIEELPQKACVHISLTYDSSSLASTDTLSDVSSPERLSRRPPVVKLASTIYGFKAYPSDKEIAMVAEALVRTHSCLKVAGSNSGWSGWKNSIKSKMGNYRTKMKRAGCQEVTVNAGKRSQKNPDNEPSHSNIKRPKRAEVNFLPNFPQEEDPSSLDQLRQAIVEEVKKTERNLPLISKMMQTTKYMMSTQDGPLFSMPFLFIYLRVIPVVASHTHCTAREEKKIKQRRGRGKESETPENHSFFPTSEIVTDSHRAVPPRGLCIVTGAAL</sequence>
<organism evidence="2 3">
    <name type="scientific">Etheostoma spectabile</name>
    <name type="common">orangethroat darter</name>
    <dbReference type="NCBI Taxonomy" id="54343"/>
    <lineage>
        <taxon>Eukaryota</taxon>
        <taxon>Metazoa</taxon>
        <taxon>Chordata</taxon>
        <taxon>Craniata</taxon>
        <taxon>Vertebrata</taxon>
        <taxon>Euteleostomi</taxon>
        <taxon>Actinopterygii</taxon>
        <taxon>Neopterygii</taxon>
        <taxon>Teleostei</taxon>
        <taxon>Neoteleostei</taxon>
        <taxon>Acanthomorphata</taxon>
        <taxon>Eupercaria</taxon>
        <taxon>Perciformes</taxon>
        <taxon>Percoidei</taxon>
        <taxon>Percidae</taxon>
        <taxon>Etheostomatinae</taxon>
        <taxon>Etheostoma</taxon>
    </lineage>
</organism>
<feature type="region of interest" description="Disordered" evidence="1">
    <location>
        <begin position="297"/>
        <end position="319"/>
    </location>
</feature>
<evidence type="ECO:0000313" key="2">
    <source>
        <dbReference type="EMBL" id="KAA8587862.1"/>
    </source>
</evidence>
<name>A0A5J5CZQ2_9PERO</name>
<dbReference type="PANTHER" id="PTHR31025:SF19">
    <property type="entry name" value="SI:CH73-42K18.1-RELATED"/>
    <property type="match status" value="1"/>
</dbReference>
<reference evidence="2 3" key="1">
    <citation type="submission" date="2019-08" db="EMBL/GenBank/DDBJ databases">
        <title>A chromosome-level genome assembly, high-density linkage maps, and genome scans reveal the genomic architecture of hybrid incompatibilities underlying speciation via character displacement in darters (Percidae: Etheostominae).</title>
        <authorList>
            <person name="Moran R.L."/>
            <person name="Catchen J.M."/>
            <person name="Fuller R.C."/>
        </authorList>
    </citation>
    <scope>NUCLEOTIDE SEQUENCE [LARGE SCALE GENOMIC DNA]</scope>
    <source>
        <strain evidence="2">EspeVRDwgs_2016</strain>
        <tissue evidence="2">Muscle</tissue>
    </source>
</reference>
<keyword evidence="3" id="KW-1185">Reference proteome</keyword>
<dbReference type="PANTHER" id="PTHR31025">
    <property type="entry name" value="SI:CH211-196P9.1-RELATED"/>
    <property type="match status" value="1"/>
</dbReference>
<gene>
    <name evidence="2" type="ORF">FQN60_016724</name>
</gene>
<protein>
    <submittedName>
        <fullName evidence="2">Uncharacterized protein</fullName>
    </submittedName>
</protein>
<proteinExistence type="predicted"/>
<dbReference type="AlphaFoldDB" id="A0A5J5CZQ2"/>
<feature type="non-terminal residue" evidence="2">
    <location>
        <position position="345"/>
    </location>
</feature>